<dbReference type="CDD" id="cd08175">
    <property type="entry name" value="G1PDH"/>
    <property type="match status" value="1"/>
</dbReference>
<sequence>MANADFALTTKKLDVGRDIISHVPVIFSDFMASGGYSPLVIADEITWEVAGRQVQTELDTAGLSPAAPFIFPGTPMLYADEKAIAKAQDALSRHPNCRCIAVGAGSINDIVKAASGALGQPYMVVATAPSVDGYTSAGAAVSIHGFKQTVPCPAPVVVVADTGILSAAPYDMIAAGYADLAAKLPAGADWLVADFFGTHLLHPAVWDMIQTPLHAQVRSSAGIAARDPSTISSIFTGLCNTGFAMQRMHDSRPASGAEHLMSHVWEMDHLEHDGLPVSHGFKVALGTLASTAFYEEFFALGCDALRSRLSAWKKPSWEDREQEICSWLKGQHNLDDVLRVSREKFPAPSLWDEMLESLCSKWDSLNDIIRKQLIPFPELREHFVTAGCPVEPADIGLSREEFHKGMHVSGMIRNRFTILDLMFITGVYDELEEPLMNSGKWFTRFA</sequence>
<dbReference type="PANTHER" id="PTHR43616:SF5">
    <property type="entry name" value="GLYCEROL DEHYDROGENASE 1"/>
    <property type="match status" value="1"/>
</dbReference>
<dbReference type="RefSeq" id="WP_013740037.1">
    <property type="nucleotide sequence ID" value="NC_015436.1"/>
</dbReference>
<keyword evidence="4" id="KW-0521">NADP</keyword>
<dbReference type="eggNOG" id="COG0371">
    <property type="taxonomic scope" value="Bacteria"/>
</dbReference>
<evidence type="ECO:0000256" key="3">
    <source>
        <dbReference type="ARBA" id="ARBA00022723"/>
    </source>
</evidence>
<dbReference type="SUPFAM" id="SSF56796">
    <property type="entry name" value="Dehydroquinate synthase-like"/>
    <property type="match status" value="1"/>
</dbReference>
<keyword evidence="8" id="KW-0594">Phospholipid biosynthesis</keyword>
<proteinExistence type="predicted"/>
<keyword evidence="3" id="KW-0479">Metal-binding</keyword>
<keyword evidence="9" id="KW-1208">Phospholipid metabolism</keyword>
<dbReference type="GO" id="GO:0050492">
    <property type="term" value="F:glycerol-1-phosphate dehydrogenase [NAD(P)+] activity"/>
    <property type="evidence" value="ECO:0007669"/>
    <property type="project" value="UniProtKB-EC"/>
</dbReference>
<evidence type="ECO:0000256" key="8">
    <source>
        <dbReference type="ARBA" id="ARBA00023209"/>
    </source>
</evidence>
<evidence type="ECO:0000313" key="11">
    <source>
        <dbReference type="Proteomes" id="UP000007939"/>
    </source>
</evidence>
<keyword evidence="1" id="KW-0963">Cytoplasm</keyword>
<keyword evidence="6" id="KW-0520">NAD</keyword>
<dbReference type="OrthoDB" id="9763580at2"/>
<dbReference type="Gene3D" id="3.40.50.1970">
    <property type="match status" value="1"/>
</dbReference>
<keyword evidence="5 10" id="KW-0560">Oxidoreductase</keyword>
<protein>
    <submittedName>
        <fullName evidence="10">Glycerol-1-phosphate dehydrogenase (NAD(P)(+))</fullName>
        <ecNumber evidence="10">1.1.1.261</ecNumber>
    </submittedName>
</protein>
<evidence type="ECO:0000256" key="1">
    <source>
        <dbReference type="ARBA" id="ARBA00022490"/>
    </source>
</evidence>
<accession>F4GI44</accession>
<dbReference type="HOGENOM" id="CLU_038362_1_0_12"/>
<dbReference type="Proteomes" id="UP000007939">
    <property type="component" value="Chromosome"/>
</dbReference>
<evidence type="ECO:0000256" key="2">
    <source>
        <dbReference type="ARBA" id="ARBA00022516"/>
    </source>
</evidence>
<dbReference type="GO" id="GO:0008654">
    <property type="term" value="P:phospholipid biosynthetic process"/>
    <property type="evidence" value="ECO:0007669"/>
    <property type="project" value="UniProtKB-KW"/>
</dbReference>
<organism evidence="10 11">
    <name type="scientific">Parasphaerochaeta coccoides (strain ATCC BAA-1237 / DSM 17374 / SPN1)</name>
    <name type="common">Sphaerochaeta coccoides</name>
    <dbReference type="NCBI Taxonomy" id="760011"/>
    <lineage>
        <taxon>Bacteria</taxon>
        <taxon>Pseudomonadati</taxon>
        <taxon>Spirochaetota</taxon>
        <taxon>Spirochaetia</taxon>
        <taxon>Spirochaetales</taxon>
        <taxon>Sphaerochaetaceae</taxon>
        <taxon>Parasphaerochaeta</taxon>
    </lineage>
</organism>
<keyword evidence="11" id="KW-1185">Reference proteome</keyword>
<dbReference type="InterPro" id="IPR016205">
    <property type="entry name" value="Glycerol_DH"/>
</dbReference>
<name>F4GI44_PARC1</name>
<dbReference type="GO" id="GO:0046872">
    <property type="term" value="F:metal ion binding"/>
    <property type="evidence" value="ECO:0007669"/>
    <property type="project" value="UniProtKB-KW"/>
</dbReference>
<dbReference type="EMBL" id="CP002659">
    <property type="protein sequence ID" value="AEC02642.1"/>
    <property type="molecule type" value="Genomic_DNA"/>
</dbReference>
<evidence type="ECO:0000313" key="10">
    <source>
        <dbReference type="EMBL" id="AEC02642.1"/>
    </source>
</evidence>
<dbReference type="Gene3D" id="1.20.1090.10">
    <property type="entry name" value="Dehydroquinate synthase-like - alpha domain"/>
    <property type="match status" value="1"/>
</dbReference>
<evidence type="ECO:0000256" key="7">
    <source>
        <dbReference type="ARBA" id="ARBA00023098"/>
    </source>
</evidence>
<gene>
    <name evidence="10" type="ordered locus">Spico_1438</name>
</gene>
<keyword evidence="7" id="KW-0443">Lipid metabolism</keyword>
<dbReference type="PANTHER" id="PTHR43616">
    <property type="entry name" value="GLYCEROL DEHYDROGENASE"/>
    <property type="match status" value="1"/>
</dbReference>
<reference evidence="11" key="1">
    <citation type="submission" date="2011-04" db="EMBL/GenBank/DDBJ databases">
        <title>The complete genome of Spirochaeta coccoides DSM 17374.</title>
        <authorList>
            <person name="Lucas S."/>
            <person name="Copeland A."/>
            <person name="Lapidus A."/>
            <person name="Bruce D."/>
            <person name="Goodwin L."/>
            <person name="Pitluck S."/>
            <person name="Peters L."/>
            <person name="Kyrpides N."/>
            <person name="Mavromatis K."/>
            <person name="Pagani I."/>
            <person name="Ivanova N."/>
            <person name="Ovchinnikova G."/>
            <person name="Lu M."/>
            <person name="Detter J.C."/>
            <person name="Tapia R."/>
            <person name="Han C."/>
            <person name="Land M."/>
            <person name="Hauser L."/>
            <person name="Markowitz V."/>
            <person name="Cheng J.-F."/>
            <person name="Hugenholtz P."/>
            <person name="Woyke T."/>
            <person name="Wu D."/>
            <person name="Spring S."/>
            <person name="Schroeder M."/>
            <person name="Brambilla E."/>
            <person name="Klenk H.-P."/>
            <person name="Eisen J.A."/>
        </authorList>
    </citation>
    <scope>NUCLEOTIDE SEQUENCE [LARGE SCALE GENOMIC DNA]</scope>
    <source>
        <strain evidence="11">ATCC BAA-1237 / DSM 17374 / SPN1</strain>
    </source>
</reference>
<evidence type="ECO:0000256" key="9">
    <source>
        <dbReference type="ARBA" id="ARBA00023264"/>
    </source>
</evidence>
<dbReference type="AlphaFoldDB" id="F4GI44"/>
<dbReference type="GO" id="GO:0005829">
    <property type="term" value="C:cytosol"/>
    <property type="evidence" value="ECO:0007669"/>
    <property type="project" value="TreeGrafter"/>
</dbReference>
<evidence type="ECO:0000256" key="6">
    <source>
        <dbReference type="ARBA" id="ARBA00023027"/>
    </source>
</evidence>
<dbReference type="STRING" id="760011.Spico_1438"/>
<keyword evidence="2" id="KW-0444">Lipid biosynthesis</keyword>
<dbReference type="InterPro" id="IPR032837">
    <property type="entry name" value="G1PDH"/>
</dbReference>
<evidence type="ECO:0000256" key="4">
    <source>
        <dbReference type="ARBA" id="ARBA00022857"/>
    </source>
</evidence>
<dbReference type="Pfam" id="PF13685">
    <property type="entry name" value="Fe-ADH_2"/>
    <property type="match status" value="1"/>
</dbReference>
<dbReference type="EC" id="1.1.1.261" evidence="10"/>
<evidence type="ECO:0000256" key="5">
    <source>
        <dbReference type="ARBA" id="ARBA00023002"/>
    </source>
</evidence>
<reference evidence="10 11" key="2">
    <citation type="journal article" date="2012" name="Stand. Genomic Sci.">
        <title>Complete genome sequence of the termite hindgut bacterium Spirochaeta coccoides type strain (SPN1(T)), reclassification in the genus Sphaerochaeta as Sphaerochaeta coccoides comb. nov. and emendations of the family Spirochaetaceae and the genus Sphaerochaeta.</title>
        <authorList>
            <person name="Abt B."/>
            <person name="Han C."/>
            <person name="Scheuner C."/>
            <person name="Lu M."/>
            <person name="Lapidus A."/>
            <person name="Nolan M."/>
            <person name="Lucas S."/>
            <person name="Hammon N."/>
            <person name="Deshpande S."/>
            <person name="Cheng J.F."/>
            <person name="Tapia R."/>
            <person name="Goodwin L.A."/>
            <person name="Pitluck S."/>
            <person name="Liolios K."/>
            <person name="Pagani I."/>
            <person name="Ivanova N."/>
            <person name="Mavromatis K."/>
            <person name="Mikhailova N."/>
            <person name="Huntemann M."/>
            <person name="Pati A."/>
            <person name="Chen A."/>
            <person name="Palaniappan K."/>
            <person name="Land M."/>
            <person name="Hauser L."/>
            <person name="Brambilla E.M."/>
            <person name="Rohde M."/>
            <person name="Spring S."/>
            <person name="Gronow S."/>
            <person name="Goker M."/>
            <person name="Woyke T."/>
            <person name="Bristow J."/>
            <person name="Eisen J.A."/>
            <person name="Markowitz V."/>
            <person name="Hugenholtz P."/>
            <person name="Kyrpides N.C."/>
            <person name="Klenk H.P."/>
            <person name="Detter J.C."/>
        </authorList>
    </citation>
    <scope>NUCLEOTIDE SEQUENCE [LARGE SCALE GENOMIC DNA]</scope>
    <source>
        <strain evidence="11">ATCC BAA-1237 / DSM 17374 / SPN1</strain>
    </source>
</reference>
<dbReference type="KEGG" id="scc:Spico_1438"/>